<name>A0A2H3KP79_9FLAO</name>
<evidence type="ECO:0000313" key="1">
    <source>
        <dbReference type="EMBL" id="PDS25666.1"/>
    </source>
</evidence>
<evidence type="ECO:0008006" key="3">
    <source>
        <dbReference type="Google" id="ProtNLM"/>
    </source>
</evidence>
<proteinExistence type="predicted"/>
<reference evidence="1 2" key="1">
    <citation type="submission" date="2017-09" db="EMBL/GenBank/DDBJ databases">
        <title>Whole genomes of Flavobacteriaceae.</title>
        <authorList>
            <person name="Stine C."/>
            <person name="Li C."/>
            <person name="Tadesse D."/>
        </authorList>
    </citation>
    <scope>NUCLEOTIDE SEQUENCE [LARGE SCALE GENOMIC DNA]</scope>
    <source>
        <strain evidence="1 2">ATCC 35036</strain>
    </source>
</reference>
<dbReference type="RefSeq" id="WP_223302272.1">
    <property type="nucleotide sequence ID" value="NZ_PCMW01000025.1"/>
</dbReference>
<dbReference type="SUPFAM" id="SSF56925">
    <property type="entry name" value="OMPA-like"/>
    <property type="match status" value="1"/>
</dbReference>
<protein>
    <recommendedName>
        <fullName evidence="3">Outer membrane protein beta-barrel domain-containing protein</fullName>
    </recommendedName>
</protein>
<gene>
    <name evidence="1" type="ORF">B0A77_04135</name>
</gene>
<dbReference type="InterPro" id="IPR011250">
    <property type="entry name" value="OMP/PagP_B-barrel"/>
</dbReference>
<dbReference type="AlphaFoldDB" id="A0A2H3KP79"/>
<feature type="non-terminal residue" evidence="1">
    <location>
        <position position="1"/>
    </location>
</feature>
<accession>A0A2H3KP79</accession>
<dbReference type="Proteomes" id="UP000220828">
    <property type="component" value="Unassembled WGS sequence"/>
</dbReference>
<sequence>GLKIIKMNKKMLQFGFCALVATFSISKTMAQETYPRFGLGFQASFPAVGLSAKAEITAEHTAQAVVGILGPFSSYYGRYNYNFPEKNPSENVLYKPYLYAQAGYYVYDFDKYLGISTGLKQENSLGYGLGAGLEWAYKPFSKDFKFSSEIGYSKVNFEYYHFKSITFGVGLHYYFN</sequence>
<comment type="caution">
    <text evidence="1">The sequence shown here is derived from an EMBL/GenBank/DDBJ whole genome shotgun (WGS) entry which is preliminary data.</text>
</comment>
<organism evidence="1 2">
    <name type="scientific">Flavobacterium branchiophilum</name>
    <dbReference type="NCBI Taxonomy" id="55197"/>
    <lineage>
        <taxon>Bacteria</taxon>
        <taxon>Pseudomonadati</taxon>
        <taxon>Bacteroidota</taxon>
        <taxon>Flavobacteriia</taxon>
        <taxon>Flavobacteriales</taxon>
        <taxon>Flavobacteriaceae</taxon>
        <taxon>Flavobacterium</taxon>
    </lineage>
</organism>
<dbReference type="EMBL" id="PCMW01000025">
    <property type="protein sequence ID" value="PDS25666.1"/>
    <property type="molecule type" value="Genomic_DNA"/>
</dbReference>
<evidence type="ECO:0000313" key="2">
    <source>
        <dbReference type="Proteomes" id="UP000220828"/>
    </source>
</evidence>